<feature type="region of interest" description="Disordered" evidence="1">
    <location>
        <begin position="233"/>
        <end position="273"/>
    </location>
</feature>
<feature type="non-terminal residue" evidence="3">
    <location>
        <position position="273"/>
    </location>
</feature>
<dbReference type="eggNOG" id="ENOG502R94I">
    <property type="taxonomic scope" value="Eukaryota"/>
</dbReference>
<dbReference type="RefSeq" id="XP_002292335.1">
    <property type="nucleotide sequence ID" value="XM_002292299.1"/>
</dbReference>
<dbReference type="GeneID" id="7448123"/>
<evidence type="ECO:0000256" key="1">
    <source>
        <dbReference type="SAM" id="MobiDB-lite"/>
    </source>
</evidence>
<keyword evidence="2" id="KW-0732">Signal</keyword>
<feature type="compositionally biased region" description="Polar residues" evidence="1">
    <location>
        <begin position="256"/>
        <end position="273"/>
    </location>
</feature>
<gene>
    <name evidence="3" type="ORF">THAPSDRAFT_24057</name>
</gene>
<evidence type="ECO:0000313" key="3">
    <source>
        <dbReference type="EMBL" id="EED90310.1"/>
    </source>
</evidence>
<name>B8C8L5_THAPS</name>
<accession>B8C8L5</accession>
<dbReference type="KEGG" id="tps:THAPSDRAFT_24057"/>
<feature type="signal peptide" evidence="2">
    <location>
        <begin position="1"/>
        <end position="24"/>
    </location>
</feature>
<dbReference type="AlphaFoldDB" id="B8C8L5"/>
<reference evidence="3 4" key="1">
    <citation type="journal article" date="2004" name="Science">
        <title>The genome of the diatom Thalassiosira pseudonana: ecology, evolution, and metabolism.</title>
        <authorList>
            <person name="Armbrust E.V."/>
            <person name="Berges J.A."/>
            <person name="Bowler C."/>
            <person name="Green B.R."/>
            <person name="Martinez D."/>
            <person name="Putnam N.H."/>
            <person name="Zhou S."/>
            <person name="Allen A.E."/>
            <person name="Apt K.E."/>
            <person name="Bechner M."/>
            <person name="Brzezinski M.A."/>
            <person name="Chaal B.K."/>
            <person name="Chiovitti A."/>
            <person name="Davis A.K."/>
            <person name="Demarest M.S."/>
            <person name="Detter J.C."/>
            <person name="Glavina T."/>
            <person name="Goodstein D."/>
            <person name="Hadi M.Z."/>
            <person name="Hellsten U."/>
            <person name="Hildebrand M."/>
            <person name="Jenkins B.D."/>
            <person name="Jurka J."/>
            <person name="Kapitonov V.V."/>
            <person name="Kroger N."/>
            <person name="Lau W.W."/>
            <person name="Lane T.W."/>
            <person name="Larimer F.W."/>
            <person name="Lippmeier J.C."/>
            <person name="Lucas S."/>
            <person name="Medina M."/>
            <person name="Montsant A."/>
            <person name="Obornik M."/>
            <person name="Parker M.S."/>
            <person name="Palenik B."/>
            <person name="Pazour G.J."/>
            <person name="Richardson P.M."/>
            <person name="Rynearson T.A."/>
            <person name="Saito M.A."/>
            <person name="Schwartz D.C."/>
            <person name="Thamatrakoln K."/>
            <person name="Valentin K."/>
            <person name="Vardi A."/>
            <person name="Wilkerson F.P."/>
            <person name="Rokhsar D.S."/>
        </authorList>
    </citation>
    <scope>NUCLEOTIDE SEQUENCE [LARGE SCALE GENOMIC DNA]</scope>
    <source>
        <strain evidence="3 4">CCMP1335</strain>
    </source>
</reference>
<sequence length="273" mass="28617">MRLQTIAFIIYILCVGQCSFRVRALVAVYDPSIKAPRCNSVGDSCDTRALLAGVGAYEVNAPNTVDGCQDNSPAYIPGDEAIERIVIKSKDGGNMAAGKLLVIEAIVTTASDVSGRTNTGYREIIRFYHASTSSAGWVYIAGGSVLPGSGMILFRYEKALPKGGIHAIRVKLGYGESSTVNPCSNSSYSTPYIDVDDMVFEIAAAEETSDAPSSVPSVALSVSPSVVVSALPSMNPSTSPVSTPLPTSMPSLEPTYMSSTEVTSLPPITTTLA</sequence>
<dbReference type="Proteomes" id="UP000001449">
    <property type="component" value="Chromosome 9"/>
</dbReference>
<feature type="compositionally biased region" description="Low complexity" evidence="1">
    <location>
        <begin position="233"/>
        <end position="255"/>
    </location>
</feature>
<dbReference type="GO" id="GO:0009986">
    <property type="term" value="C:cell surface"/>
    <property type="evidence" value="ECO:0000318"/>
    <property type="project" value="GO_Central"/>
</dbReference>
<dbReference type="HOGENOM" id="CLU_1021567_0_0_1"/>
<dbReference type="PaxDb" id="35128-Thaps24057"/>
<evidence type="ECO:0000313" key="4">
    <source>
        <dbReference type="Proteomes" id="UP000001449"/>
    </source>
</evidence>
<reference evidence="3 4" key="2">
    <citation type="journal article" date="2008" name="Nature">
        <title>The Phaeodactylum genome reveals the evolutionary history of diatom genomes.</title>
        <authorList>
            <person name="Bowler C."/>
            <person name="Allen A.E."/>
            <person name="Badger J.H."/>
            <person name="Grimwood J."/>
            <person name="Jabbari K."/>
            <person name="Kuo A."/>
            <person name="Maheswari U."/>
            <person name="Martens C."/>
            <person name="Maumus F."/>
            <person name="Otillar R.P."/>
            <person name="Rayko E."/>
            <person name="Salamov A."/>
            <person name="Vandepoele K."/>
            <person name="Beszteri B."/>
            <person name="Gruber A."/>
            <person name="Heijde M."/>
            <person name="Katinka M."/>
            <person name="Mock T."/>
            <person name="Valentin K."/>
            <person name="Verret F."/>
            <person name="Berges J.A."/>
            <person name="Brownlee C."/>
            <person name="Cadoret J.P."/>
            <person name="Chiovitti A."/>
            <person name="Choi C.J."/>
            <person name="Coesel S."/>
            <person name="De Martino A."/>
            <person name="Detter J.C."/>
            <person name="Durkin C."/>
            <person name="Falciatore A."/>
            <person name="Fournet J."/>
            <person name="Haruta M."/>
            <person name="Huysman M.J."/>
            <person name="Jenkins B.D."/>
            <person name="Jiroutova K."/>
            <person name="Jorgensen R.E."/>
            <person name="Joubert Y."/>
            <person name="Kaplan A."/>
            <person name="Kroger N."/>
            <person name="Kroth P.G."/>
            <person name="La Roche J."/>
            <person name="Lindquist E."/>
            <person name="Lommer M."/>
            <person name="Martin-Jezequel V."/>
            <person name="Lopez P.J."/>
            <person name="Lucas S."/>
            <person name="Mangogna M."/>
            <person name="McGinnis K."/>
            <person name="Medlin L.K."/>
            <person name="Montsant A."/>
            <person name="Oudot-Le Secq M.P."/>
            <person name="Napoli C."/>
            <person name="Obornik M."/>
            <person name="Parker M.S."/>
            <person name="Petit J.L."/>
            <person name="Porcel B.M."/>
            <person name="Poulsen N."/>
            <person name="Robison M."/>
            <person name="Rychlewski L."/>
            <person name="Rynearson T.A."/>
            <person name="Schmutz J."/>
            <person name="Shapiro H."/>
            <person name="Siaut M."/>
            <person name="Stanley M."/>
            <person name="Sussman M.R."/>
            <person name="Taylor A.R."/>
            <person name="Vardi A."/>
            <person name="von Dassow P."/>
            <person name="Vyverman W."/>
            <person name="Willis A."/>
            <person name="Wyrwicz L.S."/>
            <person name="Rokhsar D.S."/>
            <person name="Weissenbach J."/>
            <person name="Armbrust E.V."/>
            <person name="Green B.R."/>
            <person name="Van de Peer Y."/>
            <person name="Grigoriev I.V."/>
        </authorList>
    </citation>
    <scope>NUCLEOTIDE SEQUENCE [LARGE SCALE GENOMIC DNA]</scope>
    <source>
        <strain evidence="3 4">CCMP1335</strain>
    </source>
</reference>
<protein>
    <submittedName>
        <fullName evidence="3">Uncharacterized protein</fullName>
    </submittedName>
</protein>
<dbReference type="InParanoid" id="B8C8L5"/>
<dbReference type="EMBL" id="CM000645">
    <property type="protein sequence ID" value="EED90310.1"/>
    <property type="molecule type" value="Genomic_DNA"/>
</dbReference>
<evidence type="ECO:0000256" key="2">
    <source>
        <dbReference type="SAM" id="SignalP"/>
    </source>
</evidence>
<keyword evidence="4" id="KW-1185">Reference proteome</keyword>
<proteinExistence type="predicted"/>
<feature type="chain" id="PRO_5002869161" evidence="2">
    <location>
        <begin position="25"/>
        <end position="273"/>
    </location>
</feature>
<organism evidence="3 4">
    <name type="scientific">Thalassiosira pseudonana</name>
    <name type="common">Marine diatom</name>
    <name type="synonym">Cyclotella nana</name>
    <dbReference type="NCBI Taxonomy" id="35128"/>
    <lineage>
        <taxon>Eukaryota</taxon>
        <taxon>Sar</taxon>
        <taxon>Stramenopiles</taxon>
        <taxon>Ochrophyta</taxon>
        <taxon>Bacillariophyta</taxon>
        <taxon>Coscinodiscophyceae</taxon>
        <taxon>Thalassiosirophycidae</taxon>
        <taxon>Thalassiosirales</taxon>
        <taxon>Thalassiosiraceae</taxon>
        <taxon>Thalassiosira</taxon>
    </lineage>
</organism>